<dbReference type="Proteomes" id="UP001153076">
    <property type="component" value="Unassembled WGS sequence"/>
</dbReference>
<feature type="region of interest" description="Disordered" evidence="1">
    <location>
        <begin position="1"/>
        <end position="43"/>
    </location>
</feature>
<protein>
    <submittedName>
        <fullName evidence="2">Uncharacterized protein</fullName>
    </submittedName>
</protein>
<accession>A0A9Q1QAZ6</accession>
<dbReference type="AlphaFoldDB" id="A0A9Q1QAZ6"/>
<proteinExistence type="predicted"/>
<organism evidence="2 3">
    <name type="scientific">Carnegiea gigantea</name>
    <dbReference type="NCBI Taxonomy" id="171969"/>
    <lineage>
        <taxon>Eukaryota</taxon>
        <taxon>Viridiplantae</taxon>
        <taxon>Streptophyta</taxon>
        <taxon>Embryophyta</taxon>
        <taxon>Tracheophyta</taxon>
        <taxon>Spermatophyta</taxon>
        <taxon>Magnoliopsida</taxon>
        <taxon>eudicotyledons</taxon>
        <taxon>Gunneridae</taxon>
        <taxon>Pentapetalae</taxon>
        <taxon>Caryophyllales</taxon>
        <taxon>Cactineae</taxon>
        <taxon>Cactaceae</taxon>
        <taxon>Cactoideae</taxon>
        <taxon>Echinocereeae</taxon>
        <taxon>Carnegiea</taxon>
    </lineage>
</organism>
<name>A0A9Q1QAZ6_9CARY</name>
<sequence>MKDTEMLMDAERGDKGAGEPNAGKGQKQSKGQHQLDDGKEQGRTRASTCSLLVNPEERLSLKFAEANIINGIYCVKIDYQDMPLEIEYWNQANHYGTDKIVAAWKGIYLVRFKRIQDKEAVLQKGIYYFNRKPLPWREGKEEDLSCHGKQSRGQHELDDSKEQGRATTSTYALLVNPEEGLSLKFIEANIINGINCGNLELDVIDGYNHYQIDKVLAAQKGIYLVSGQHQLDDSKEQGRTRTSTYESLVNLEEGLSLKFIGANIINGINCVKIDYQDVQTRDWMSLRAMYVGSGTTMRLTKSGHHFNKLIAYLDAIPRARCEILGCRES</sequence>
<evidence type="ECO:0000313" key="2">
    <source>
        <dbReference type="EMBL" id="KAJ8435014.1"/>
    </source>
</evidence>
<feature type="compositionally biased region" description="Basic and acidic residues" evidence="1">
    <location>
        <begin position="1"/>
        <end position="17"/>
    </location>
</feature>
<feature type="compositionally biased region" description="Low complexity" evidence="1">
    <location>
        <begin position="23"/>
        <end position="32"/>
    </location>
</feature>
<keyword evidence="3" id="KW-1185">Reference proteome</keyword>
<evidence type="ECO:0000256" key="1">
    <source>
        <dbReference type="SAM" id="MobiDB-lite"/>
    </source>
</evidence>
<feature type="region of interest" description="Disordered" evidence="1">
    <location>
        <begin position="140"/>
        <end position="164"/>
    </location>
</feature>
<feature type="compositionally biased region" description="Basic and acidic residues" evidence="1">
    <location>
        <begin position="153"/>
        <end position="164"/>
    </location>
</feature>
<dbReference type="EMBL" id="JAKOGI010000440">
    <property type="protein sequence ID" value="KAJ8435014.1"/>
    <property type="molecule type" value="Genomic_DNA"/>
</dbReference>
<comment type="caution">
    <text evidence="2">The sequence shown here is derived from an EMBL/GenBank/DDBJ whole genome shotgun (WGS) entry which is preliminary data.</text>
</comment>
<gene>
    <name evidence="2" type="ORF">Cgig2_013502</name>
</gene>
<reference evidence="2" key="1">
    <citation type="submission" date="2022-04" db="EMBL/GenBank/DDBJ databases">
        <title>Carnegiea gigantea Genome sequencing and assembly v2.</title>
        <authorList>
            <person name="Copetti D."/>
            <person name="Sanderson M.J."/>
            <person name="Burquez A."/>
            <person name="Wojciechowski M.F."/>
        </authorList>
    </citation>
    <scope>NUCLEOTIDE SEQUENCE</scope>
    <source>
        <strain evidence="2">SGP5-SGP5p</strain>
        <tissue evidence="2">Aerial part</tissue>
    </source>
</reference>
<feature type="compositionally biased region" description="Basic and acidic residues" evidence="1">
    <location>
        <begin position="33"/>
        <end position="43"/>
    </location>
</feature>
<evidence type="ECO:0000313" key="3">
    <source>
        <dbReference type="Proteomes" id="UP001153076"/>
    </source>
</evidence>
<dbReference type="OrthoDB" id="1750937at2759"/>